<dbReference type="Proteomes" id="UP000031802">
    <property type="component" value="Unassembled WGS sequence"/>
</dbReference>
<proteinExistence type="predicted"/>
<reference evidence="1 2" key="2">
    <citation type="journal article" date="2015" name="PLoS ONE">
        <title>Whole-Genome Optical Mapping and Finished Genome Sequence of Sphingobacterium deserti sp. nov., a New Species Isolated from the Western Desert of China.</title>
        <authorList>
            <person name="Teng C."/>
            <person name="Zhou Z."/>
            <person name="Molnar I."/>
            <person name="Li X."/>
            <person name="Tang R."/>
            <person name="Chen M."/>
            <person name="Wang L."/>
            <person name="Su S."/>
            <person name="Zhang W."/>
            <person name="Lin M."/>
        </authorList>
    </citation>
    <scope>NUCLEOTIDE SEQUENCE [LARGE SCALE GENOMIC DNA]</scope>
    <source>
        <strain evidence="2">ACCC05744</strain>
    </source>
</reference>
<dbReference type="RefSeq" id="WP_037498521.1">
    <property type="nucleotide sequence ID" value="NZ_JJMU01000029.1"/>
</dbReference>
<evidence type="ECO:0008006" key="3">
    <source>
        <dbReference type="Google" id="ProtNLM"/>
    </source>
</evidence>
<organism evidence="1 2">
    <name type="scientific">Sphingobacterium deserti</name>
    <dbReference type="NCBI Taxonomy" id="1229276"/>
    <lineage>
        <taxon>Bacteria</taxon>
        <taxon>Pseudomonadati</taxon>
        <taxon>Bacteroidota</taxon>
        <taxon>Sphingobacteriia</taxon>
        <taxon>Sphingobacteriales</taxon>
        <taxon>Sphingobacteriaceae</taxon>
        <taxon>Sphingobacterium</taxon>
    </lineage>
</organism>
<reference evidence="2" key="1">
    <citation type="submission" date="2014-04" db="EMBL/GenBank/DDBJ databases">
        <title>Whole-Genome optical mapping and complete genome sequence of Sphingobacterium deserti sp. nov., a new spaces isolated from desert in the west of China.</title>
        <authorList>
            <person name="Teng C."/>
            <person name="Zhou Z."/>
            <person name="Li X."/>
            <person name="Chen M."/>
            <person name="Lin M."/>
            <person name="Wang L."/>
            <person name="Su S."/>
            <person name="Zhang C."/>
            <person name="Zhang W."/>
        </authorList>
    </citation>
    <scope>NUCLEOTIDE SEQUENCE [LARGE SCALE GENOMIC DNA]</scope>
    <source>
        <strain evidence="2">ACCC05744</strain>
    </source>
</reference>
<accession>A0A0B8T0P7</accession>
<dbReference type="PATRIC" id="fig|1229276.3.peg.2138"/>
<dbReference type="EMBL" id="JJMU01000029">
    <property type="protein sequence ID" value="KGE14247.1"/>
    <property type="molecule type" value="Genomic_DNA"/>
</dbReference>
<evidence type="ECO:0000313" key="1">
    <source>
        <dbReference type="EMBL" id="KGE14247.1"/>
    </source>
</evidence>
<dbReference type="eggNOG" id="COG0388">
    <property type="taxonomic scope" value="Bacteria"/>
</dbReference>
<evidence type="ECO:0000313" key="2">
    <source>
        <dbReference type="Proteomes" id="UP000031802"/>
    </source>
</evidence>
<name>A0A0B8T0P7_9SPHI</name>
<dbReference type="CDD" id="cd01646">
    <property type="entry name" value="RT_Bac_retron_I"/>
    <property type="match status" value="1"/>
</dbReference>
<protein>
    <recommendedName>
        <fullName evidence="3">Reverse transcriptase domain-containing protein</fullName>
    </recommendedName>
</protein>
<sequence>MQFDLSEDQVFNAYKKLKHYFFYDSTTLFVRKKIADFENELFLEADDISSVKRKLKFKVSDCLEKILSKSDYLYKNIDLNILPKKIKENKTDIVTNSSKEAFEIEIEKMNFYLDAPVEIHILSVLWVMFAGRYLDNNLRDFNYANKLNLDIDEDDKPQENLKLYKPYFVQYQQWRDDAIKKAEDLLNEKRNVTILSLDIKEYYHSIRLNLESMVDTLDSCIKGYYRYKGEYLLSEALDLSRKLTAALHEIHIVYYENLKKYRKDSDRKVDPANCSLPIGLVSSGLLANYYLADLDSHIIQKINPAFYGRYVDDLMFVFSDLDNHVKPNVVSPTVSFIYDNFVKKGIMDICPKNDLANSVFFKNPEDKNCEFIHAKNDINISNFDFKSYADIGLDREELISRLAHSIDFRIRVKEGFEKQHSQSREDNIGGNLLTIQNEKIVLHYFNWKESRAVLNIFKKRLEQQRSEFRFLPDEDEINDEFDEQAFSLRYNDSENKFRSIQDYSENKYGASKFLAKKIFALSYGDIEEDKTTDKQILTFFTEATALNFYSLWEKVATYFVLQGRTDHLINFKRNIEFAIKKIKIGENAASIVEEKLTTDLSKFLDVSISISLVLNPALKFGFLNESEKSWLIDIKKTVAVIRKSNLFRSSLISLPGINYTSYLFNDDSLLENDYNKFTRKSKHSNHENATYADFDYENNFYNGEEINTRLALLAPNYIPFHEVNILKIINTVSNLDEDSLNEKLAPKPYNLKTDTPSQNSVSKFDILDIDKINSIPDLAFIDYYKINYSWKTRYQSDEKRFYLKQKYFSIKMNEELKSGLRSFKVTIEGEHDEDFSNDRIDKRIAIANIKVDTDNINKSIEGFPNLKRARRKTVFKLLNEADRLDADMTVFPEVSTPYSWLRLLAERSHKRYMGIVAGLEHWVNNKGVALNLMVTILPFKVHEYKTSLIKIRLKNHYSHAEKHLLKGYRLLLPEELSKSYQMSYDLFHWRKSYFSVYNCFELADIYHRSLFKSKVDFIIASEYNQDTSYFSDIAGAWVRDVHTYFIQVNSSHFGDSRLIQPAKSYEKDLIQVKGGINSVILVGNLEIEKIRKFQLVEYHLQKDFIETGKYSFKPTPPDFNRANVRARINNSQFFPSDII</sequence>
<comment type="caution">
    <text evidence="1">The sequence shown here is derived from an EMBL/GenBank/DDBJ whole genome shotgun (WGS) entry which is preliminary data.</text>
</comment>
<dbReference type="STRING" id="1229276.DI53_2077"/>
<gene>
    <name evidence="1" type="ORF">DI53_2077</name>
</gene>
<keyword evidence="2" id="KW-1185">Reference proteome</keyword>
<dbReference type="OrthoDB" id="9780724at2"/>
<dbReference type="AlphaFoldDB" id="A0A0B8T0P7"/>